<dbReference type="EMBL" id="JBHTMP010000001">
    <property type="protein sequence ID" value="MFD1319527.1"/>
    <property type="molecule type" value="Genomic_DNA"/>
</dbReference>
<dbReference type="RefSeq" id="WP_377565432.1">
    <property type="nucleotide sequence ID" value="NZ_JBHTMP010000001.1"/>
</dbReference>
<organism evidence="2 3">
    <name type="scientific">Micromonospora sonneratiae</name>
    <dbReference type="NCBI Taxonomy" id="1184706"/>
    <lineage>
        <taxon>Bacteria</taxon>
        <taxon>Bacillati</taxon>
        <taxon>Actinomycetota</taxon>
        <taxon>Actinomycetes</taxon>
        <taxon>Micromonosporales</taxon>
        <taxon>Micromonosporaceae</taxon>
        <taxon>Micromonospora</taxon>
    </lineage>
</organism>
<protein>
    <recommendedName>
        <fullName evidence="4">ABC-2 type transport system permease protein</fullName>
    </recommendedName>
</protein>
<keyword evidence="3" id="KW-1185">Reference proteome</keyword>
<feature type="transmembrane region" description="Helical" evidence="1">
    <location>
        <begin position="171"/>
        <end position="190"/>
    </location>
</feature>
<dbReference type="Proteomes" id="UP001597260">
    <property type="component" value="Unassembled WGS sequence"/>
</dbReference>
<keyword evidence="1" id="KW-1133">Transmembrane helix</keyword>
<feature type="transmembrane region" description="Helical" evidence="1">
    <location>
        <begin position="73"/>
        <end position="95"/>
    </location>
</feature>
<feature type="transmembrane region" description="Helical" evidence="1">
    <location>
        <begin position="139"/>
        <end position="165"/>
    </location>
</feature>
<evidence type="ECO:0000256" key="1">
    <source>
        <dbReference type="SAM" id="Phobius"/>
    </source>
</evidence>
<sequence>MRRWLVDRVLILYPHAIRDRYGEEIRELLTDSPTPVRDLADVAWCALIDRITRARESMSLARARTSARTLGKLLLVPPICTVALVTLMMAVGPVLNMMVALGVDTARAAPVVHSSAVVPVGLLAWWLGRRVGRNGAVSAAWLAAPATLTVGLLLITGLPGAGIVLGEDRNSSILAVLCWCAGVAALGPLLRVLAGRGRTATALLTATAGGLALLTLTTITYVVSAVEPIRAPRQYALYWYLSSLSGVDPGLVDNGYLQLADAVKFLPALLTVCTVYVFALVTAAARSRSRDRQLLR</sequence>
<evidence type="ECO:0000313" key="2">
    <source>
        <dbReference type="EMBL" id="MFD1319527.1"/>
    </source>
</evidence>
<proteinExistence type="predicted"/>
<keyword evidence="1" id="KW-0812">Transmembrane</keyword>
<reference evidence="3" key="1">
    <citation type="journal article" date="2019" name="Int. J. Syst. Evol. Microbiol.">
        <title>The Global Catalogue of Microorganisms (GCM) 10K type strain sequencing project: providing services to taxonomists for standard genome sequencing and annotation.</title>
        <authorList>
            <consortium name="The Broad Institute Genomics Platform"/>
            <consortium name="The Broad Institute Genome Sequencing Center for Infectious Disease"/>
            <person name="Wu L."/>
            <person name="Ma J."/>
        </authorList>
    </citation>
    <scope>NUCLEOTIDE SEQUENCE [LARGE SCALE GENOMIC DNA]</scope>
    <source>
        <strain evidence="3">JCM 31037</strain>
    </source>
</reference>
<feature type="transmembrane region" description="Helical" evidence="1">
    <location>
        <begin position="265"/>
        <end position="285"/>
    </location>
</feature>
<name>A0ABW3Y540_9ACTN</name>
<evidence type="ECO:0000313" key="3">
    <source>
        <dbReference type="Proteomes" id="UP001597260"/>
    </source>
</evidence>
<evidence type="ECO:0008006" key="4">
    <source>
        <dbReference type="Google" id="ProtNLM"/>
    </source>
</evidence>
<keyword evidence="1" id="KW-0472">Membrane</keyword>
<accession>A0ABW3Y540</accession>
<feature type="transmembrane region" description="Helical" evidence="1">
    <location>
        <begin position="107"/>
        <end position="127"/>
    </location>
</feature>
<gene>
    <name evidence="2" type="ORF">ACFQ4H_00200</name>
</gene>
<comment type="caution">
    <text evidence="2">The sequence shown here is derived from an EMBL/GenBank/DDBJ whole genome shotgun (WGS) entry which is preliminary data.</text>
</comment>
<feature type="transmembrane region" description="Helical" evidence="1">
    <location>
        <begin position="202"/>
        <end position="223"/>
    </location>
</feature>